<accession>A0ABU7P4G0</accession>
<feature type="transmembrane region" description="Helical" evidence="2">
    <location>
        <begin position="193"/>
        <end position="215"/>
    </location>
</feature>
<organism evidence="3 4">
    <name type="scientific">Actinacidiphila polyblastidii</name>
    <dbReference type="NCBI Taxonomy" id="3110430"/>
    <lineage>
        <taxon>Bacteria</taxon>
        <taxon>Bacillati</taxon>
        <taxon>Actinomycetota</taxon>
        <taxon>Actinomycetes</taxon>
        <taxon>Kitasatosporales</taxon>
        <taxon>Streptomycetaceae</taxon>
        <taxon>Actinacidiphila</taxon>
    </lineage>
</organism>
<feature type="transmembrane region" description="Helical" evidence="2">
    <location>
        <begin position="222"/>
        <end position="242"/>
    </location>
</feature>
<evidence type="ECO:0000313" key="4">
    <source>
        <dbReference type="Proteomes" id="UP001344658"/>
    </source>
</evidence>
<keyword evidence="2" id="KW-0472">Membrane</keyword>
<evidence type="ECO:0000256" key="2">
    <source>
        <dbReference type="SAM" id="Phobius"/>
    </source>
</evidence>
<keyword evidence="4" id="KW-1185">Reference proteome</keyword>
<name>A0ABU7P4G0_9ACTN</name>
<dbReference type="RefSeq" id="WP_330792575.1">
    <property type="nucleotide sequence ID" value="NZ_JAZEWV010000001.1"/>
</dbReference>
<sequence>MTSPAAPYGYPPAPQQPAAQPQFASQVPVEQTTLGHALRSEWTKIRTVRSTMWTLGVMMLLVVGIDLLVVVPISHDDDPSTPVLAAGLFGLMLGQVAVLTLGVLVITSEYGTGMIRTTFTACPQRGRVLTAKAAVFFGLSFATTTVACTITALISNAVVGGREVPSYYGNGTAGDMAGVVVRNGRTAASGSEWLGATVGVGLYVALLGLLALAVGTLLRHSAGAITSMIGVVLLPLIVALFLPSGLESTRNTLIRYSAPNALASLYHIPMIGDGDQNGVRQLVILAIITAVALAGAFAAISNRDV</sequence>
<keyword evidence="2" id="KW-1133">Transmembrane helix</keyword>
<feature type="transmembrane region" description="Helical" evidence="2">
    <location>
        <begin position="52"/>
        <end position="71"/>
    </location>
</feature>
<dbReference type="Proteomes" id="UP001344658">
    <property type="component" value="Unassembled WGS sequence"/>
</dbReference>
<feature type="transmembrane region" description="Helical" evidence="2">
    <location>
        <begin position="83"/>
        <end position="106"/>
    </location>
</feature>
<feature type="transmembrane region" description="Helical" evidence="2">
    <location>
        <begin position="134"/>
        <end position="159"/>
    </location>
</feature>
<gene>
    <name evidence="3" type="ORF">V2S66_01770</name>
</gene>
<comment type="caution">
    <text evidence="3">The sequence shown here is derived from an EMBL/GenBank/DDBJ whole genome shotgun (WGS) entry which is preliminary data.</text>
</comment>
<protein>
    <submittedName>
        <fullName evidence="3">ABC transporter permease</fullName>
    </submittedName>
</protein>
<reference evidence="3 4" key="1">
    <citation type="submission" date="2023-12" db="EMBL/GenBank/DDBJ databases">
        <title>Streptomyces sp. V4-01.</title>
        <authorList>
            <person name="Somphong A."/>
            <person name="Phongsopitanun W."/>
        </authorList>
    </citation>
    <scope>NUCLEOTIDE SEQUENCE [LARGE SCALE GENOMIC DNA]</scope>
    <source>
        <strain evidence="3 4">V4-01</strain>
    </source>
</reference>
<feature type="region of interest" description="Disordered" evidence="1">
    <location>
        <begin position="1"/>
        <end position="21"/>
    </location>
</feature>
<dbReference type="EMBL" id="JAZEWV010000001">
    <property type="protein sequence ID" value="MEE4540693.1"/>
    <property type="molecule type" value="Genomic_DNA"/>
</dbReference>
<feature type="transmembrane region" description="Helical" evidence="2">
    <location>
        <begin position="282"/>
        <end position="300"/>
    </location>
</feature>
<keyword evidence="2" id="KW-0812">Transmembrane</keyword>
<evidence type="ECO:0000256" key="1">
    <source>
        <dbReference type="SAM" id="MobiDB-lite"/>
    </source>
</evidence>
<proteinExistence type="predicted"/>
<evidence type="ECO:0000313" key="3">
    <source>
        <dbReference type="EMBL" id="MEE4540693.1"/>
    </source>
</evidence>